<name>A0A931MWF9_9BACI</name>
<evidence type="ECO:0000313" key="4">
    <source>
        <dbReference type="Proteomes" id="UP000614490"/>
    </source>
</evidence>
<sequence>MTRTKSTTKEDIKPWIRRFARFGYMAKGFVYVVIGILAFMAAIGVGGKTTDTKGMLRSLATLPFGAVLLWLTAAGLICYILWVFLKAVKDPKDKGSDAKGLANRAMYILSGIIYSGIALNAVQIAMNAGSSGGGNTQETLSAKLLSQPFGQWILGAVGLAIIGYGLNELYGGVTTNFMGKFHTGMMDDHEKKLARNSGRLGLVSRGIVLSLIGYFFIQTAITANPEKAKGLDEALSELAQKPFGQWILGIVSLGLLLYGTYQIIRGRHENMSFGKVK</sequence>
<dbReference type="EMBL" id="JADZSC010000003">
    <property type="protein sequence ID" value="MBH0231286.1"/>
    <property type="molecule type" value="Genomic_DNA"/>
</dbReference>
<keyword evidence="4" id="KW-1185">Reference proteome</keyword>
<reference evidence="3 4" key="1">
    <citation type="journal article" date="2005" name="Int. J. Syst. Evol. Microbiol.">
        <title>Halobacillus yeomjeoni sp. nov., isolated from a marine solar saltern in Korea.</title>
        <authorList>
            <person name="Yoon J.H."/>
            <person name="Kang S.J."/>
            <person name="Lee C.H."/>
            <person name="Oh H.W."/>
            <person name="Oh T.K."/>
        </authorList>
    </citation>
    <scope>NUCLEOTIDE SEQUENCE [LARGE SCALE GENOMIC DNA]</scope>
    <source>
        <strain evidence="3 4">KCTC 3957</strain>
    </source>
</reference>
<feature type="domain" description="DUF1206" evidence="2">
    <location>
        <begin position="107"/>
        <end position="174"/>
    </location>
</feature>
<feature type="transmembrane region" description="Helical" evidence="1">
    <location>
        <begin position="106"/>
        <end position="129"/>
    </location>
</feature>
<dbReference type="AlphaFoldDB" id="A0A931MWF9"/>
<feature type="transmembrane region" description="Helical" evidence="1">
    <location>
        <begin position="64"/>
        <end position="85"/>
    </location>
</feature>
<dbReference type="Pfam" id="PF06724">
    <property type="entry name" value="DUF1206"/>
    <property type="match status" value="3"/>
</dbReference>
<feature type="transmembrane region" description="Helical" evidence="1">
    <location>
        <begin position="21"/>
        <end position="44"/>
    </location>
</feature>
<protein>
    <submittedName>
        <fullName evidence="3">DUF1206 domain-containing protein</fullName>
    </submittedName>
</protein>
<comment type="caution">
    <text evidence="3">The sequence shown here is derived from an EMBL/GenBank/DDBJ whole genome shotgun (WGS) entry which is preliminary data.</text>
</comment>
<proteinExistence type="predicted"/>
<feature type="transmembrane region" description="Helical" evidence="1">
    <location>
        <begin position="202"/>
        <end position="223"/>
    </location>
</feature>
<feature type="transmembrane region" description="Helical" evidence="1">
    <location>
        <begin position="149"/>
        <end position="170"/>
    </location>
</feature>
<dbReference type="RefSeq" id="WP_197318177.1">
    <property type="nucleotide sequence ID" value="NZ_JAIVAI010000002.1"/>
</dbReference>
<evidence type="ECO:0000259" key="2">
    <source>
        <dbReference type="Pfam" id="PF06724"/>
    </source>
</evidence>
<feature type="transmembrane region" description="Helical" evidence="1">
    <location>
        <begin position="243"/>
        <end position="261"/>
    </location>
</feature>
<keyword evidence="1" id="KW-1133">Transmembrane helix</keyword>
<feature type="domain" description="DUF1206" evidence="2">
    <location>
        <begin position="200"/>
        <end position="267"/>
    </location>
</feature>
<keyword evidence="1" id="KW-0472">Membrane</keyword>
<evidence type="ECO:0000256" key="1">
    <source>
        <dbReference type="SAM" id="Phobius"/>
    </source>
</evidence>
<keyword evidence="1" id="KW-0812">Transmembrane</keyword>
<feature type="domain" description="DUF1206" evidence="2">
    <location>
        <begin position="22"/>
        <end position="89"/>
    </location>
</feature>
<dbReference type="Proteomes" id="UP000614490">
    <property type="component" value="Unassembled WGS sequence"/>
</dbReference>
<accession>A0A931MWF9</accession>
<evidence type="ECO:0000313" key="3">
    <source>
        <dbReference type="EMBL" id="MBH0231286.1"/>
    </source>
</evidence>
<gene>
    <name evidence="3" type="ORF">H0267_13745</name>
</gene>
<organism evidence="3 4">
    <name type="scientific">Halobacillus yeomjeoni</name>
    <dbReference type="NCBI Taxonomy" id="311194"/>
    <lineage>
        <taxon>Bacteria</taxon>
        <taxon>Bacillati</taxon>
        <taxon>Bacillota</taxon>
        <taxon>Bacilli</taxon>
        <taxon>Bacillales</taxon>
        <taxon>Bacillaceae</taxon>
        <taxon>Halobacillus</taxon>
    </lineage>
</organism>
<dbReference type="InterPro" id="IPR009597">
    <property type="entry name" value="DUF1206"/>
</dbReference>